<dbReference type="Proteomes" id="UP000054282">
    <property type="component" value="Unassembled WGS sequence"/>
</dbReference>
<sequence>MYYVGMSLYYFLFIGKKRSAYKNKELLLLYITYIYIGEKRIKKEEDIFEFYFLINTNE</sequence>
<accession>A0A0L7M6Y3</accession>
<proteinExistence type="predicted"/>
<evidence type="ECO:0000313" key="2">
    <source>
        <dbReference type="Proteomes" id="UP000054282"/>
    </source>
</evidence>
<gene>
    <name evidence="1" type="ORF">PFDG_01720</name>
</gene>
<reference evidence="2" key="2">
    <citation type="submission" date="2006-09" db="EMBL/GenBank/DDBJ databases">
        <title>The genome sequence of Plasmodium falciparum Dd2.</title>
        <authorList>
            <consortium name="The Broad Institute Genome Sequencing Platform"/>
            <person name="Birren B."/>
            <person name="Lander E."/>
            <person name="Galagan J."/>
            <person name="Nusbaum C."/>
            <person name="Devon K."/>
            <person name="Henn M."/>
            <person name="Jaffe D."/>
            <person name="Butler J."/>
            <person name="Alvarez P."/>
            <person name="Gnerre S."/>
            <person name="Grabherr M."/>
            <person name="Kleber M."/>
            <person name="Mauceli E."/>
            <person name="Brockman W."/>
            <person name="MacCallum I.A."/>
            <person name="Rounsley S."/>
            <person name="Young S."/>
            <person name="LaButti K."/>
            <person name="Pushparaj V."/>
            <person name="DeCaprio D."/>
            <person name="Crawford M."/>
            <person name="Koehrsen M."/>
            <person name="Engels R."/>
            <person name="Montgomery P."/>
            <person name="Pearson M."/>
            <person name="Howarth C."/>
            <person name="Larson L."/>
            <person name="Luoma S."/>
            <person name="White J."/>
            <person name="Kodira C."/>
            <person name="Zeng Q."/>
            <person name="O'Leary S."/>
            <person name="Yandava C."/>
            <person name="Alvarado L."/>
            <person name="Wirth D."/>
            <person name="Volkman S."/>
            <person name="Hartl D."/>
        </authorList>
    </citation>
    <scope>NUCLEOTIDE SEQUENCE [LARGE SCALE GENOMIC DNA]</scope>
</reference>
<name>A0A0L7M6Y3_PLAF4</name>
<organism evidence="1 2">
    <name type="scientific">Plasmodium falciparum (isolate Dd2)</name>
    <dbReference type="NCBI Taxonomy" id="57267"/>
    <lineage>
        <taxon>Eukaryota</taxon>
        <taxon>Sar</taxon>
        <taxon>Alveolata</taxon>
        <taxon>Apicomplexa</taxon>
        <taxon>Aconoidasida</taxon>
        <taxon>Haemosporida</taxon>
        <taxon>Plasmodiidae</taxon>
        <taxon>Plasmodium</taxon>
        <taxon>Plasmodium (Laverania)</taxon>
    </lineage>
</organism>
<dbReference type="EMBL" id="GG701619">
    <property type="protein sequence ID" value="KOB88325.1"/>
    <property type="molecule type" value="Genomic_DNA"/>
</dbReference>
<dbReference type="KEGG" id="pfd:PFDG_01720"/>
<protein>
    <submittedName>
        <fullName evidence="1">Uncharacterized protein</fullName>
    </submittedName>
</protein>
<reference evidence="2" key="1">
    <citation type="submission" date="2006-09" db="EMBL/GenBank/DDBJ databases">
        <title>Annotation of Plasmodium falciparum Dd2.</title>
        <authorList>
            <consortium name="The Broad Institute Genome Sequencing Platform"/>
            <person name="Volkman S.K."/>
            <person name="Neafsey D.E."/>
            <person name="Dash A.P."/>
            <person name="Chitnis C.E."/>
            <person name="Hartl D.L."/>
            <person name="Young S.K."/>
            <person name="Zeng Q."/>
            <person name="Koehrsen M."/>
            <person name="Alvarado L."/>
            <person name="Berlin A."/>
            <person name="Borenstein D."/>
            <person name="Chapman S.B."/>
            <person name="Chen Z."/>
            <person name="Engels R."/>
            <person name="Freedman E."/>
            <person name="Gellesch M."/>
            <person name="Goldberg J."/>
            <person name="Griggs A."/>
            <person name="Gujja S."/>
            <person name="Heilman E.R."/>
            <person name="Heiman D.I."/>
            <person name="Howarth C."/>
            <person name="Jen D."/>
            <person name="Larson L."/>
            <person name="Mehta T."/>
            <person name="Neiman D."/>
            <person name="Park D."/>
            <person name="Pearson M."/>
            <person name="Roberts A."/>
            <person name="Saif S."/>
            <person name="Shea T."/>
            <person name="Shenoy N."/>
            <person name="Sisk P."/>
            <person name="Stolte C."/>
            <person name="Sykes S."/>
            <person name="Walk T."/>
            <person name="White J."/>
            <person name="Yandava C."/>
            <person name="Haas B."/>
            <person name="Henn M.R."/>
            <person name="Nusbaum C."/>
            <person name="Birren B."/>
        </authorList>
    </citation>
    <scope>NUCLEOTIDE SEQUENCE [LARGE SCALE GENOMIC DNA]</scope>
</reference>
<evidence type="ECO:0000313" key="1">
    <source>
        <dbReference type="EMBL" id="KOB88325.1"/>
    </source>
</evidence>
<dbReference type="AlphaFoldDB" id="A0A0L7M6Y3"/>